<dbReference type="Gene3D" id="1.20.120.1630">
    <property type="match status" value="1"/>
</dbReference>
<dbReference type="HOGENOM" id="CLU_2183982_0_0_1"/>
<sequence length="109" mass="11884">MSHRQLITSSPSLLETAVILAKSWPAHPLSRRILSALYEARVSGPITTSPMFFVGSGLVVAGGLGRVACYRALGRNFTFQLAILKDHSLVTCGPDYNVQREPGLMDERI</sequence>
<gene>
    <name evidence="1" type="ORF">FIBRA_04237</name>
</gene>
<keyword evidence="2" id="KW-1185">Reference proteome</keyword>
<dbReference type="OrthoDB" id="422086at2759"/>
<dbReference type="EMBL" id="HE797066">
    <property type="protein sequence ID" value="CCM02159.1"/>
    <property type="molecule type" value="Genomic_DNA"/>
</dbReference>
<dbReference type="AlphaFoldDB" id="J4H2V0"/>
<accession>J4H2V0</accession>
<protein>
    <submittedName>
        <fullName evidence="1">Uncharacterized protein</fullName>
    </submittedName>
</protein>
<dbReference type="Proteomes" id="UP000006352">
    <property type="component" value="Unassembled WGS sequence"/>
</dbReference>
<organism evidence="1 2">
    <name type="scientific">Fibroporia radiculosa</name>
    <dbReference type="NCBI Taxonomy" id="599839"/>
    <lineage>
        <taxon>Eukaryota</taxon>
        <taxon>Fungi</taxon>
        <taxon>Dikarya</taxon>
        <taxon>Basidiomycota</taxon>
        <taxon>Agaricomycotina</taxon>
        <taxon>Agaricomycetes</taxon>
        <taxon>Polyporales</taxon>
        <taxon>Fibroporiaceae</taxon>
        <taxon>Fibroporia</taxon>
    </lineage>
</organism>
<reference evidence="1 2" key="1">
    <citation type="journal article" date="2012" name="Appl. Environ. Microbiol.">
        <title>Short-read sequencing for genomic analysis of the brown rot fungus Fibroporia radiculosa.</title>
        <authorList>
            <person name="Tang J.D."/>
            <person name="Perkins A.D."/>
            <person name="Sonstegard T.S."/>
            <person name="Schroeder S.G."/>
            <person name="Burgess S.C."/>
            <person name="Diehl S.V."/>
        </authorList>
    </citation>
    <scope>NUCLEOTIDE SEQUENCE [LARGE SCALE GENOMIC DNA]</scope>
    <source>
        <strain evidence="1 2">TFFH 294</strain>
    </source>
</reference>
<dbReference type="STRING" id="599839.J4H2V0"/>
<evidence type="ECO:0000313" key="1">
    <source>
        <dbReference type="EMBL" id="CCM02159.1"/>
    </source>
</evidence>
<proteinExistence type="predicted"/>
<evidence type="ECO:0000313" key="2">
    <source>
        <dbReference type="Proteomes" id="UP000006352"/>
    </source>
</evidence>
<name>J4H2V0_9APHY</name>
<dbReference type="InParanoid" id="J4H2V0"/>
<dbReference type="GeneID" id="24097070"/>
<dbReference type="RefSeq" id="XP_012181442.1">
    <property type="nucleotide sequence ID" value="XM_012326052.1"/>
</dbReference>